<gene>
    <name evidence="1" type="ORF">SCALOS_LOCUS2592</name>
</gene>
<dbReference type="EMBL" id="CAJVPM010002358">
    <property type="protein sequence ID" value="CAG8484986.1"/>
    <property type="molecule type" value="Genomic_DNA"/>
</dbReference>
<reference evidence="1" key="1">
    <citation type="submission" date="2021-06" db="EMBL/GenBank/DDBJ databases">
        <authorList>
            <person name="Kallberg Y."/>
            <person name="Tangrot J."/>
            <person name="Rosling A."/>
        </authorList>
    </citation>
    <scope>NUCLEOTIDE SEQUENCE</scope>
    <source>
        <strain evidence="1">AU212A</strain>
    </source>
</reference>
<keyword evidence="2" id="KW-1185">Reference proteome</keyword>
<name>A0ACA9KPC5_9GLOM</name>
<organism evidence="1 2">
    <name type="scientific">Scutellospora calospora</name>
    <dbReference type="NCBI Taxonomy" id="85575"/>
    <lineage>
        <taxon>Eukaryota</taxon>
        <taxon>Fungi</taxon>
        <taxon>Fungi incertae sedis</taxon>
        <taxon>Mucoromycota</taxon>
        <taxon>Glomeromycotina</taxon>
        <taxon>Glomeromycetes</taxon>
        <taxon>Diversisporales</taxon>
        <taxon>Gigasporaceae</taxon>
        <taxon>Scutellospora</taxon>
    </lineage>
</organism>
<protein>
    <submittedName>
        <fullName evidence="1">1072_t:CDS:1</fullName>
    </submittedName>
</protein>
<accession>A0ACA9KPC5</accession>
<evidence type="ECO:0000313" key="1">
    <source>
        <dbReference type="EMBL" id="CAG8484986.1"/>
    </source>
</evidence>
<dbReference type="Proteomes" id="UP000789860">
    <property type="component" value="Unassembled WGS sequence"/>
</dbReference>
<proteinExistence type="predicted"/>
<comment type="caution">
    <text evidence="1">The sequence shown here is derived from an EMBL/GenBank/DDBJ whole genome shotgun (WGS) entry which is preliminary data.</text>
</comment>
<sequence>MSSSKITQVFRKSIFPSHFINCRVRCLQSPSLMLRNSRPDLFQSSFSRNFTNAKDAETGHETEAVAPEGPKKKLATSLRELIQKNFVDISKKLKDPVTPPIRPGKNIWIVIRDNWKQFLGIGILTDFLFALVMNKVSEYRVNLTLENGTRPKSKVLEDEFVPRPQISETLRKVFQPNERQSYYYVICGEHGTGKTTLTRIEATNVGKGVIYVDILRTWEKLLERLLICHFSKTSLFQHY</sequence>
<evidence type="ECO:0000313" key="2">
    <source>
        <dbReference type="Proteomes" id="UP000789860"/>
    </source>
</evidence>